<dbReference type="Pfam" id="PF06445">
    <property type="entry name" value="GyrI-like"/>
    <property type="match status" value="1"/>
</dbReference>
<comment type="caution">
    <text evidence="3">The sequence shown here is derived from an EMBL/GenBank/DDBJ whole genome shotgun (WGS) entry which is preliminary data.</text>
</comment>
<dbReference type="SMART" id="SM00422">
    <property type="entry name" value="HTH_MERR"/>
    <property type="match status" value="1"/>
</dbReference>
<evidence type="ECO:0000313" key="4">
    <source>
        <dbReference type="Proteomes" id="UP000518887"/>
    </source>
</evidence>
<dbReference type="InterPro" id="IPR011256">
    <property type="entry name" value="Reg_factor_effector_dom_sf"/>
</dbReference>
<feature type="domain" description="HTH merR-type" evidence="2">
    <location>
        <begin position="1"/>
        <end position="71"/>
    </location>
</feature>
<dbReference type="InterPro" id="IPR029442">
    <property type="entry name" value="GyrI-like"/>
</dbReference>
<accession>A0A7W8LMT7</accession>
<name>A0A7W8LMT7_9SPIR</name>
<dbReference type="SUPFAM" id="SSF55136">
    <property type="entry name" value="Probable bacterial effector-binding domain"/>
    <property type="match status" value="1"/>
</dbReference>
<evidence type="ECO:0000259" key="2">
    <source>
        <dbReference type="PROSITE" id="PS50937"/>
    </source>
</evidence>
<dbReference type="Gene3D" id="1.10.1660.10">
    <property type="match status" value="1"/>
</dbReference>
<protein>
    <submittedName>
        <fullName evidence="3">DNA-binding transcriptional MerR regulator</fullName>
    </submittedName>
</protein>
<sequence length="263" mass="30699">MLKIGEFSKLCQMTVKALRFYEKEGLLIPASVDEWTGYRFYTTDQLRRAAKIKSYRQLDLSIEEIKAIFKGNNARKILEEKALQLQVQQKEIDVRLSIIKHILEKTTMKYQVTVKNIPEQIVYIAEKRLAKYSDMMHVIPAIGEEFKKLNPNLKCAEPPYEFCEYPDGEYRENNVLIRHVEAVTDFGQESENIKFKKLPAVKVLSIFHKGAYDQIGEAYAFIMKYAEENGYKIAGFSRECYIDGIWNKDSVDDWLTEIQLPIE</sequence>
<dbReference type="SUPFAM" id="SSF46955">
    <property type="entry name" value="Putative DNA-binding domain"/>
    <property type="match status" value="1"/>
</dbReference>
<dbReference type="EMBL" id="JACHFQ010000006">
    <property type="protein sequence ID" value="MBB5226653.1"/>
    <property type="molecule type" value="Genomic_DNA"/>
</dbReference>
<dbReference type="AlphaFoldDB" id="A0A7W8LMT7"/>
<dbReference type="PANTHER" id="PTHR30204">
    <property type="entry name" value="REDOX-CYCLING DRUG-SENSING TRANSCRIPTIONAL ACTIVATOR SOXR"/>
    <property type="match status" value="1"/>
</dbReference>
<organism evidence="3 4">
    <name type="scientific">Treponema ruminis</name>
    <dbReference type="NCBI Taxonomy" id="744515"/>
    <lineage>
        <taxon>Bacteria</taxon>
        <taxon>Pseudomonadati</taxon>
        <taxon>Spirochaetota</taxon>
        <taxon>Spirochaetia</taxon>
        <taxon>Spirochaetales</taxon>
        <taxon>Treponemataceae</taxon>
        <taxon>Treponema</taxon>
    </lineage>
</organism>
<proteinExistence type="predicted"/>
<dbReference type="RefSeq" id="WP_184660121.1">
    <property type="nucleotide sequence ID" value="NZ_CP031518.1"/>
</dbReference>
<dbReference type="SMART" id="SM00871">
    <property type="entry name" value="AraC_E_bind"/>
    <property type="match status" value="1"/>
</dbReference>
<keyword evidence="4" id="KW-1185">Reference proteome</keyword>
<dbReference type="InterPro" id="IPR010499">
    <property type="entry name" value="AraC_E-bd"/>
</dbReference>
<evidence type="ECO:0000256" key="1">
    <source>
        <dbReference type="ARBA" id="ARBA00023125"/>
    </source>
</evidence>
<dbReference type="PROSITE" id="PS50937">
    <property type="entry name" value="HTH_MERR_2"/>
    <property type="match status" value="1"/>
</dbReference>
<dbReference type="Proteomes" id="UP000518887">
    <property type="component" value="Unassembled WGS sequence"/>
</dbReference>
<dbReference type="InterPro" id="IPR000551">
    <property type="entry name" value="MerR-type_HTH_dom"/>
</dbReference>
<dbReference type="InterPro" id="IPR047057">
    <property type="entry name" value="MerR_fam"/>
</dbReference>
<dbReference type="PANTHER" id="PTHR30204:SF97">
    <property type="entry name" value="MERR FAMILY REGULATORY PROTEIN"/>
    <property type="match status" value="1"/>
</dbReference>
<gene>
    <name evidence="3" type="ORF">HNP76_002034</name>
</gene>
<dbReference type="Pfam" id="PF13411">
    <property type="entry name" value="MerR_1"/>
    <property type="match status" value="1"/>
</dbReference>
<dbReference type="GO" id="GO:0003677">
    <property type="term" value="F:DNA binding"/>
    <property type="evidence" value="ECO:0007669"/>
    <property type="project" value="UniProtKB-KW"/>
</dbReference>
<dbReference type="GO" id="GO:0003700">
    <property type="term" value="F:DNA-binding transcription factor activity"/>
    <property type="evidence" value="ECO:0007669"/>
    <property type="project" value="InterPro"/>
</dbReference>
<evidence type="ECO:0000313" key="3">
    <source>
        <dbReference type="EMBL" id="MBB5226653.1"/>
    </source>
</evidence>
<dbReference type="InterPro" id="IPR009061">
    <property type="entry name" value="DNA-bd_dom_put_sf"/>
</dbReference>
<keyword evidence="1 3" id="KW-0238">DNA-binding</keyword>
<dbReference type="CDD" id="cd01107">
    <property type="entry name" value="HTH_BmrR"/>
    <property type="match status" value="1"/>
</dbReference>
<reference evidence="3 4" key="1">
    <citation type="submission" date="2020-08" db="EMBL/GenBank/DDBJ databases">
        <title>Genomic Encyclopedia of Type Strains, Phase IV (KMG-IV): sequencing the most valuable type-strain genomes for metagenomic binning, comparative biology and taxonomic classification.</title>
        <authorList>
            <person name="Goeker M."/>
        </authorList>
    </citation>
    <scope>NUCLEOTIDE SEQUENCE [LARGE SCALE GENOMIC DNA]</scope>
    <source>
        <strain evidence="3 4">DSM 103462</strain>
    </source>
</reference>
<dbReference type="Gene3D" id="3.20.80.10">
    <property type="entry name" value="Regulatory factor, effector binding domain"/>
    <property type="match status" value="1"/>
</dbReference>